<dbReference type="Pfam" id="PF14604">
    <property type="entry name" value="SH3_9"/>
    <property type="match status" value="1"/>
</dbReference>
<dbReference type="PANTHER" id="PTHR14167">
    <property type="entry name" value="SH3 DOMAIN-CONTAINING"/>
    <property type="match status" value="1"/>
</dbReference>
<keyword evidence="1 2" id="KW-0728">SH3 domain</keyword>
<dbReference type="OrthoDB" id="19092at2759"/>
<reference evidence="5 6" key="1">
    <citation type="journal article" date="2017" name="Mol. Plant">
        <title>The Genome of Medicinal Plant Macleaya cordata Provides New Insights into Benzylisoquinoline Alkaloids Metabolism.</title>
        <authorList>
            <person name="Liu X."/>
            <person name="Liu Y."/>
            <person name="Huang P."/>
            <person name="Ma Y."/>
            <person name="Qing Z."/>
            <person name="Tang Q."/>
            <person name="Cao H."/>
            <person name="Cheng P."/>
            <person name="Zheng Y."/>
            <person name="Yuan Z."/>
            <person name="Zhou Y."/>
            <person name="Liu J."/>
            <person name="Tang Z."/>
            <person name="Zhuo Y."/>
            <person name="Zhang Y."/>
            <person name="Yu L."/>
            <person name="Huang J."/>
            <person name="Yang P."/>
            <person name="Peng Q."/>
            <person name="Zhang J."/>
            <person name="Jiang W."/>
            <person name="Zhang Z."/>
            <person name="Lin K."/>
            <person name="Ro D.K."/>
            <person name="Chen X."/>
            <person name="Xiong X."/>
            <person name="Shang Y."/>
            <person name="Huang S."/>
            <person name="Zeng J."/>
        </authorList>
    </citation>
    <scope>NUCLEOTIDE SEQUENCE [LARGE SCALE GENOMIC DNA]</scope>
    <source>
        <strain evidence="6">cv. BLH2017</strain>
        <tissue evidence="5">Root</tissue>
    </source>
</reference>
<accession>A0A200R6P4</accession>
<evidence type="ECO:0000259" key="4">
    <source>
        <dbReference type="PROSITE" id="PS50002"/>
    </source>
</evidence>
<dbReference type="OMA" id="AYVQRQD"/>
<feature type="compositionally biased region" description="Basic and acidic residues" evidence="3">
    <location>
        <begin position="281"/>
        <end position="295"/>
    </location>
</feature>
<protein>
    <submittedName>
        <fullName evidence="5">Src homology-3 domain</fullName>
    </submittedName>
</protein>
<dbReference type="Gene3D" id="2.30.30.40">
    <property type="entry name" value="SH3 Domains"/>
    <property type="match status" value="1"/>
</dbReference>
<dbReference type="PANTHER" id="PTHR14167:SF30">
    <property type="entry name" value="SH3 DOMAIN-CONTAINING PROTEIN 1"/>
    <property type="match status" value="1"/>
</dbReference>
<evidence type="ECO:0000256" key="1">
    <source>
        <dbReference type="ARBA" id="ARBA00022443"/>
    </source>
</evidence>
<feature type="region of interest" description="Disordered" evidence="3">
    <location>
        <begin position="275"/>
        <end position="295"/>
    </location>
</feature>
<gene>
    <name evidence="5" type="ORF">BVC80_1833g59</name>
</gene>
<dbReference type="InterPro" id="IPR027267">
    <property type="entry name" value="AH/BAR_dom_sf"/>
</dbReference>
<dbReference type="PROSITE" id="PS50002">
    <property type="entry name" value="SH3"/>
    <property type="match status" value="1"/>
</dbReference>
<name>A0A200R6P4_MACCD</name>
<dbReference type="SMART" id="SM00326">
    <property type="entry name" value="SH3"/>
    <property type="match status" value="1"/>
</dbReference>
<evidence type="ECO:0000256" key="3">
    <source>
        <dbReference type="SAM" id="MobiDB-lite"/>
    </source>
</evidence>
<dbReference type="SUPFAM" id="SSF103657">
    <property type="entry name" value="BAR/IMD domain-like"/>
    <property type="match status" value="1"/>
</dbReference>
<evidence type="ECO:0000256" key="2">
    <source>
        <dbReference type="PROSITE-ProRule" id="PRU00192"/>
    </source>
</evidence>
<keyword evidence="6" id="KW-1185">Reference proteome</keyword>
<feature type="domain" description="SH3" evidence="4">
    <location>
        <begin position="298"/>
        <end position="357"/>
    </location>
</feature>
<sequence>MEAIRKQASKLREQVAKQQQAVLRQLGHFGNDGVVVDEAEIQCHQQLQNLYNSTRVAKHFQRNIVRGVENFISTSSKQMEIVRKLAEDCCRYGNENHSSSYALANASLQFGNSHKSMEEERENLIRIFDAQVSEPLRASIVGAPLDDARHLTHRYDRIRQEVDTQAAEVTRRQLKSKEAGASSENSVKLQYAEAKLAELKSTMMALGREAMAAMLSVEDQQQQLTFQRLLTMVNAERAYHHSAADILEKLHAEMIVQKQKIESESQPETLTTYVHVPPGHSENDSYKSGDVEPDTPKDTSFIAEVMHPFDAQADGELSLSVGDYIVVRQVTSHGWSEGECMGKSGWFPTAYIEKRDKAPVSKVTELNNSLP</sequence>
<dbReference type="InterPro" id="IPR001452">
    <property type="entry name" value="SH3_domain"/>
</dbReference>
<dbReference type="AlphaFoldDB" id="A0A200R6P4"/>
<dbReference type="FunCoup" id="A0A200R6P4">
    <property type="interactions" value="1656"/>
</dbReference>
<dbReference type="InParanoid" id="A0A200R6P4"/>
<dbReference type="SUPFAM" id="SSF50044">
    <property type="entry name" value="SH3-domain"/>
    <property type="match status" value="1"/>
</dbReference>
<evidence type="ECO:0000313" key="6">
    <source>
        <dbReference type="Proteomes" id="UP000195402"/>
    </source>
</evidence>
<dbReference type="InterPro" id="IPR050384">
    <property type="entry name" value="Endophilin_SH3RF"/>
</dbReference>
<dbReference type="InterPro" id="IPR036028">
    <property type="entry name" value="SH3-like_dom_sf"/>
</dbReference>
<evidence type="ECO:0000313" key="5">
    <source>
        <dbReference type="EMBL" id="OVA18402.1"/>
    </source>
</evidence>
<dbReference type="EMBL" id="MVGT01000436">
    <property type="protein sequence ID" value="OVA18402.1"/>
    <property type="molecule type" value="Genomic_DNA"/>
</dbReference>
<dbReference type="Proteomes" id="UP000195402">
    <property type="component" value="Unassembled WGS sequence"/>
</dbReference>
<comment type="caution">
    <text evidence="5">The sequence shown here is derived from an EMBL/GenBank/DDBJ whole genome shotgun (WGS) entry which is preliminary data.</text>
</comment>
<dbReference type="Gene3D" id="1.20.1270.60">
    <property type="entry name" value="Arfaptin homology (AH) domain/BAR domain"/>
    <property type="match status" value="1"/>
</dbReference>
<proteinExistence type="predicted"/>
<organism evidence="5 6">
    <name type="scientific">Macleaya cordata</name>
    <name type="common">Five-seeded plume-poppy</name>
    <name type="synonym">Bocconia cordata</name>
    <dbReference type="NCBI Taxonomy" id="56857"/>
    <lineage>
        <taxon>Eukaryota</taxon>
        <taxon>Viridiplantae</taxon>
        <taxon>Streptophyta</taxon>
        <taxon>Embryophyta</taxon>
        <taxon>Tracheophyta</taxon>
        <taxon>Spermatophyta</taxon>
        <taxon>Magnoliopsida</taxon>
        <taxon>Ranunculales</taxon>
        <taxon>Papaveraceae</taxon>
        <taxon>Papaveroideae</taxon>
        <taxon>Macleaya</taxon>
    </lineage>
</organism>